<proteinExistence type="inferred from homology"/>
<reference evidence="8 9" key="1">
    <citation type="submission" date="2011-08" db="EMBL/GenBank/DDBJ databases">
        <authorList>
            <person name="Weinstock G."/>
            <person name="Sodergren E."/>
            <person name="Clifton S."/>
            <person name="Fulton L."/>
            <person name="Fulton B."/>
            <person name="Courtney L."/>
            <person name="Fronick C."/>
            <person name="Harrison M."/>
            <person name="Strong C."/>
            <person name="Farmer C."/>
            <person name="Delahaunty K."/>
            <person name="Markovic C."/>
            <person name="Hall O."/>
            <person name="Minx P."/>
            <person name="Tomlinson C."/>
            <person name="Mitreva M."/>
            <person name="Hou S."/>
            <person name="Chen J."/>
            <person name="Wollam A."/>
            <person name="Pepin K.H."/>
            <person name="Johnson M."/>
            <person name="Bhonagiri V."/>
            <person name="Zhang X."/>
            <person name="Suruliraj S."/>
            <person name="Warren W."/>
            <person name="Chinwalla A."/>
            <person name="Mardis E.R."/>
            <person name="Wilson R.K."/>
        </authorList>
    </citation>
    <scope>NUCLEOTIDE SEQUENCE [LARGE SCALE GENOMIC DNA]</scope>
    <source>
        <strain evidence="8 9">F0357</strain>
    </source>
</reference>
<keyword evidence="9" id="KW-1185">Reference proteome</keyword>
<evidence type="ECO:0000256" key="3">
    <source>
        <dbReference type="ARBA" id="ARBA00018569"/>
    </source>
</evidence>
<comment type="pathway">
    <text evidence="1">Carbohydrate metabolism; galactose metabolism.</text>
</comment>
<dbReference type="InterPro" id="IPR001509">
    <property type="entry name" value="Epimerase_deHydtase"/>
</dbReference>
<evidence type="ECO:0000256" key="2">
    <source>
        <dbReference type="ARBA" id="ARBA00007637"/>
    </source>
</evidence>
<comment type="similarity">
    <text evidence="2">Belongs to the NAD(P)-dependent epimerase/dehydratase family.</text>
</comment>
<dbReference type="RefSeq" id="WP_006790369.1">
    <property type="nucleotide sequence ID" value="NZ_JH417599.1"/>
</dbReference>
<evidence type="ECO:0000313" key="8">
    <source>
        <dbReference type="EMBL" id="EHM39919.1"/>
    </source>
</evidence>
<dbReference type="Proteomes" id="UP000005481">
    <property type="component" value="Unassembled WGS sequence"/>
</dbReference>
<evidence type="ECO:0000256" key="1">
    <source>
        <dbReference type="ARBA" id="ARBA00004947"/>
    </source>
</evidence>
<keyword evidence="4" id="KW-0299">Galactose metabolism</keyword>
<organism evidence="8 9">
    <name type="scientific">Anaeroglobus geminatus F0357</name>
    <dbReference type="NCBI Taxonomy" id="861450"/>
    <lineage>
        <taxon>Bacteria</taxon>
        <taxon>Bacillati</taxon>
        <taxon>Bacillota</taxon>
        <taxon>Negativicutes</taxon>
        <taxon>Veillonellales</taxon>
        <taxon>Veillonellaceae</taxon>
        <taxon>Anaeroglobus</taxon>
    </lineage>
</organism>
<dbReference type="InterPro" id="IPR036291">
    <property type="entry name" value="NAD(P)-bd_dom_sf"/>
</dbReference>
<dbReference type="EMBL" id="AGCJ01000058">
    <property type="protein sequence ID" value="EHM39919.1"/>
    <property type="molecule type" value="Genomic_DNA"/>
</dbReference>
<dbReference type="AlphaFoldDB" id="G9YIA9"/>
<evidence type="ECO:0000256" key="4">
    <source>
        <dbReference type="ARBA" id="ARBA00023144"/>
    </source>
</evidence>
<dbReference type="Pfam" id="PF01370">
    <property type="entry name" value="Epimerase"/>
    <property type="match status" value="1"/>
</dbReference>
<evidence type="ECO:0000259" key="7">
    <source>
        <dbReference type="Pfam" id="PF01370"/>
    </source>
</evidence>
<dbReference type="PATRIC" id="fig|861450.3.peg.1292"/>
<gene>
    <name evidence="8" type="ORF">HMPREF0080_01399</name>
</gene>
<sequence>MKVLVTGGAGFIGSHITDVLVEAGHDVVVVDNLSAGVREHVNGKATFHCFDIRERDRLYALCESEKFAAVFHEAAQTMVPYSQTHPQADADENIMGLLSVLESARKTGVKRIVFSSSAAVYGDNTAVPLKEDEPAAPTSFYGLSKVVSEQYLQMYYKVFGLEYVILRYANVYGERQGSRGEGGVVYVFSKALAAGEDISIFGDGEQTRDFVYVKDVAQANLAALHADVKPGIYNISTAVETTVNALKEILLYLSGRAAAVRYEDKRDGDIVRSALANGKAEEFLRWRPQKKLMPGLTATYAYFAQEVARE</sequence>
<dbReference type="SUPFAM" id="SSF51735">
    <property type="entry name" value="NAD(P)-binding Rossmann-fold domains"/>
    <property type="match status" value="1"/>
</dbReference>
<dbReference type="Gene3D" id="3.40.50.720">
    <property type="entry name" value="NAD(P)-binding Rossmann-like Domain"/>
    <property type="match status" value="1"/>
</dbReference>
<dbReference type="Gene3D" id="3.90.25.10">
    <property type="entry name" value="UDP-galactose 4-epimerase, domain 1"/>
    <property type="match status" value="1"/>
</dbReference>
<protein>
    <recommendedName>
        <fullName evidence="3">UDP-glucose 4-epimerase</fullName>
    </recommendedName>
    <alternativeName>
        <fullName evidence="6">Galactowaldenase</fullName>
    </alternativeName>
    <alternativeName>
        <fullName evidence="5">UDP-galactose 4-epimerase</fullName>
    </alternativeName>
</protein>
<dbReference type="OrthoDB" id="9801785at2"/>
<dbReference type="GO" id="GO:0006012">
    <property type="term" value="P:galactose metabolic process"/>
    <property type="evidence" value="ECO:0007669"/>
    <property type="project" value="UniProtKB-KW"/>
</dbReference>
<dbReference type="HOGENOM" id="CLU_007383_1_7_9"/>
<comment type="caution">
    <text evidence="8">The sequence shown here is derived from an EMBL/GenBank/DDBJ whole genome shotgun (WGS) entry which is preliminary data.</text>
</comment>
<dbReference type="STRING" id="861450.HMPREF0080_01399"/>
<keyword evidence="4" id="KW-0119">Carbohydrate metabolism</keyword>
<evidence type="ECO:0000256" key="6">
    <source>
        <dbReference type="ARBA" id="ARBA00033067"/>
    </source>
</evidence>
<evidence type="ECO:0000256" key="5">
    <source>
        <dbReference type="ARBA" id="ARBA00031367"/>
    </source>
</evidence>
<dbReference type="eggNOG" id="COG1087">
    <property type="taxonomic scope" value="Bacteria"/>
</dbReference>
<evidence type="ECO:0000313" key="9">
    <source>
        <dbReference type="Proteomes" id="UP000005481"/>
    </source>
</evidence>
<dbReference type="PANTHER" id="PTHR43725">
    <property type="entry name" value="UDP-GLUCOSE 4-EPIMERASE"/>
    <property type="match status" value="1"/>
</dbReference>
<dbReference type="PANTHER" id="PTHR43725:SF53">
    <property type="entry name" value="UDP-ARABINOSE 4-EPIMERASE 1"/>
    <property type="match status" value="1"/>
</dbReference>
<accession>G9YIA9</accession>
<feature type="domain" description="NAD-dependent epimerase/dehydratase" evidence="7">
    <location>
        <begin position="3"/>
        <end position="235"/>
    </location>
</feature>
<name>G9YIA9_9FIRM</name>